<keyword evidence="1" id="KW-0472">Membrane</keyword>
<feature type="transmembrane region" description="Helical" evidence="1">
    <location>
        <begin position="37"/>
        <end position="60"/>
    </location>
</feature>
<dbReference type="EMBL" id="LT629710">
    <property type="protein sequence ID" value="SDO74616.1"/>
    <property type="molecule type" value="Genomic_DNA"/>
</dbReference>
<organism evidence="2 3">
    <name type="scientific">Nakamurella panacisegetis</name>
    <dbReference type="NCBI Taxonomy" id="1090615"/>
    <lineage>
        <taxon>Bacteria</taxon>
        <taxon>Bacillati</taxon>
        <taxon>Actinomycetota</taxon>
        <taxon>Actinomycetes</taxon>
        <taxon>Nakamurellales</taxon>
        <taxon>Nakamurellaceae</taxon>
        <taxon>Nakamurella</taxon>
    </lineage>
</organism>
<dbReference type="Proteomes" id="UP000198741">
    <property type="component" value="Chromosome I"/>
</dbReference>
<sequence>MTEHPSAGGQPRWQAWIEAYTARFQGPGIPVRQMLQLWSLSFLLVIVACAVFFLPLIWLFG</sequence>
<proteinExistence type="predicted"/>
<dbReference type="STRING" id="1090615.SAMN04515671_1906"/>
<keyword evidence="1" id="KW-0812">Transmembrane</keyword>
<gene>
    <name evidence="2" type="ORF">SAMN04515671_1906</name>
</gene>
<dbReference type="RefSeq" id="WP_090475750.1">
    <property type="nucleotide sequence ID" value="NZ_LT629710.1"/>
</dbReference>
<evidence type="ECO:0000256" key="1">
    <source>
        <dbReference type="SAM" id="Phobius"/>
    </source>
</evidence>
<name>A0A1H0M325_9ACTN</name>
<evidence type="ECO:0000313" key="2">
    <source>
        <dbReference type="EMBL" id="SDO74616.1"/>
    </source>
</evidence>
<reference evidence="2 3" key="1">
    <citation type="submission" date="2016-10" db="EMBL/GenBank/DDBJ databases">
        <authorList>
            <person name="de Groot N.N."/>
        </authorList>
    </citation>
    <scope>NUCLEOTIDE SEQUENCE [LARGE SCALE GENOMIC DNA]</scope>
    <source>
        <strain evidence="3">P4-7,KCTC 19426,CECT 7604</strain>
    </source>
</reference>
<keyword evidence="1" id="KW-1133">Transmembrane helix</keyword>
<dbReference type="AlphaFoldDB" id="A0A1H0M325"/>
<keyword evidence="3" id="KW-1185">Reference proteome</keyword>
<protein>
    <submittedName>
        <fullName evidence="2">Uncharacterized protein</fullName>
    </submittedName>
</protein>
<accession>A0A1H0M325</accession>
<evidence type="ECO:0000313" key="3">
    <source>
        <dbReference type="Proteomes" id="UP000198741"/>
    </source>
</evidence>
<dbReference type="OrthoDB" id="9972145at2"/>